<dbReference type="PROSITE" id="PS50092">
    <property type="entry name" value="TSP1"/>
    <property type="match status" value="8"/>
</dbReference>
<dbReference type="AlphaFoldDB" id="A0A1Q9CKC7"/>
<organism evidence="6 7">
    <name type="scientific">Symbiodinium microadriaticum</name>
    <name type="common">Dinoflagellate</name>
    <name type="synonym">Zooxanthella microadriatica</name>
    <dbReference type="NCBI Taxonomy" id="2951"/>
    <lineage>
        <taxon>Eukaryota</taxon>
        <taxon>Sar</taxon>
        <taxon>Alveolata</taxon>
        <taxon>Dinophyceae</taxon>
        <taxon>Suessiales</taxon>
        <taxon>Symbiodiniaceae</taxon>
        <taxon>Symbiodinium</taxon>
    </lineage>
</organism>
<evidence type="ECO:0000256" key="4">
    <source>
        <dbReference type="SAM" id="MobiDB-lite"/>
    </source>
</evidence>
<evidence type="ECO:0000259" key="5">
    <source>
        <dbReference type="Pfam" id="PF19028"/>
    </source>
</evidence>
<accession>A0A1Q9CKC7</accession>
<evidence type="ECO:0000313" key="7">
    <source>
        <dbReference type="Proteomes" id="UP000186817"/>
    </source>
</evidence>
<dbReference type="SMART" id="SM00209">
    <property type="entry name" value="TSP1"/>
    <property type="match status" value="8"/>
</dbReference>
<dbReference type="PANTHER" id="PTHR11311">
    <property type="entry name" value="SPONDIN"/>
    <property type="match status" value="1"/>
</dbReference>
<dbReference type="SUPFAM" id="SSF82895">
    <property type="entry name" value="TSP-1 type 1 repeat"/>
    <property type="match status" value="6"/>
</dbReference>
<keyword evidence="3" id="KW-0325">Glycoprotein</keyword>
<proteinExistence type="predicted"/>
<dbReference type="OMA" id="VPCDQGP"/>
<dbReference type="GO" id="GO:0007155">
    <property type="term" value="P:cell adhesion"/>
    <property type="evidence" value="ECO:0007669"/>
    <property type="project" value="TreeGrafter"/>
</dbReference>
<evidence type="ECO:0000256" key="2">
    <source>
        <dbReference type="ARBA" id="ARBA00023157"/>
    </source>
</evidence>
<dbReference type="OrthoDB" id="408189at2759"/>
<evidence type="ECO:0000256" key="1">
    <source>
        <dbReference type="ARBA" id="ARBA00022729"/>
    </source>
</evidence>
<feature type="domain" description="Spondin-like TSP1" evidence="5">
    <location>
        <begin position="195"/>
        <end position="248"/>
    </location>
</feature>
<name>A0A1Q9CKC7_SYMMI</name>
<gene>
    <name evidence="6" type="primary">Spon1</name>
    <name evidence="6" type="ORF">AK812_SmicGene35858</name>
</gene>
<dbReference type="EMBL" id="LSRX01001120">
    <property type="protein sequence ID" value="OLP83383.1"/>
    <property type="molecule type" value="Genomic_DNA"/>
</dbReference>
<sequence>MGRGGSDAAMHGEVHQTKPTTDVEFLLNSTKIGQDHERAKKARCCETYAKSVTGDAFWNFLDGVMCMHEEDLLRLSAKRWQAWQLRCTQQPSMLQAFEPTDRAPAAVQLASTKAETKMVAELVLEHAGRTEYVCKWNRIAKPKKRPAESVHCCGGGQSTRHREVRRFPQAGGASCPTDLKVTRSCNTQSCDAQDCTVSQWGEWGPCSSSCGAGQQSRSRHIVSLRTLDGIGCNKGLGMTQQCEGEHYCGKLDCEWGEWSDWSGCTCSCDGGQQTRTRHIARAPRNGGLPCEEGDKEQIAPCNTQPCGQSDCRDGQWAEWTSWAPCSVTCGGGVRFRRRRIGIMANDCGREPLGKNREIAFCDVGVHCSRPVDCELSEWSSWSACSSSCDGIRHRSRVVRVYGRADGRWCKGGLRETAPCHPTFGSSLPQGCGPGRAQDCLFGPWEAWKECSATCDGGEHARSREIVQHAKNGGLPCEGDLKQISECARHECGGPAPKDCIFGDWEDWGACGKCSGQRKRFRSIRQYPTAGGKECELTDTEEAGKCPRSCHTQHFCGWATWGIWGSCSASCGQGYRQRRRHLQLSDNPDALLIGRDMIQEYDDLVQRTEVWSVRLQPSVRLDRKRPMHAQSRVGRDDGRKRGNLL</sequence>
<keyword evidence="1" id="KW-0732">Signal</keyword>
<reference evidence="6 7" key="1">
    <citation type="submission" date="2016-02" db="EMBL/GenBank/DDBJ databases">
        <title>Genome analysis of coral dinoflagellate symbionts highlights evolutionary adaptations to a symbiotic lifestyle.</title>
        <authorList>
            <person name="Aranda M."/>
            <person name="Li Y."/>
            <person name="Liew Y.J."/>
            <person name="Baumgarten S."/>
            <person name="Simakov O."/>
            <person name="Wilson M."/>
            <person name="Piel J."/>
            <person name="Ashoor H."/>
            <person name="Bougouffa S."/>
            <person name="Bajic V.B."/>
            <person name="Ryu T."/>
            <person name="Ravasi T."/>
            <person name="Bayer T."/>
            <person name="Micklem G."/>
            <person name="Kim H."/>
            <person name="Bhak J."/>
            <person name="Lajeunesse T.C."/>
            <person name="Voolstra C.R."/>
        </authorList>
    </citation>
    <scope>NUCLEOTIDE SEQUENCE [LARGE SCALE GENOMIC DNA]</scope>
    <source>
        <strain evidence="6 7">CCMP2467</strain>
    </source>
</reference>
<dbReference type="InterPro" id="IPR000884">
    <property type="entry name" value="TSP1_rpt"/>
</dbReference>
<feature type="compositionally biased region" description="Basic and acidic residues" evidence="4">
    <location>
        <begin position="632"/>
        <end position="644"/>
    </location>
</feature>
<dbReference type="PANTHER" id="PTHR11311:SF15">
    <property type="entry name" value="SPONDIN-2"/>
    <property type="match status" value="1"/>
</dbReference>
<dbReference type="Pfam" id="PF19028">
    <property type="entry name" value="TSP1_spondin"/>
    <property type="match status" value="3"/>
</dbReference>
<feature type="domain" description="Spondin-like TSP1" evidence="5">
    <location>
        <begin position="439"/>
        <end position="491"/>
    </location>
</feature>
<dbReference type="InterPro" id="IPR044004">
    <property type="entry name" value="TSP1_spondin_dom"/>
</dbReference>
<keyword evidence="7" id="KW-1185">Reference proteome</keyword>
<dbReference type="InterPro" id="IPR036383">
    <property type="entry name" value="TSP1_rpt_sf"/>
</dbReference>
<dbReference type="Proteomes" id="UP000186817">
    <property type="component" value="Unassembled WGS sequence"/>
</dbReference>
<dbReference type="GO" id="GO:0031012">
    <property type="term" value="C:extracellular matrix"/>
    <property type="evidence" value="ECO:0007669"/>
    <property type="project" value="TreeGrafter"/>
</dbReference>
<evidence type="ECO:0000256" key="3">
    <source>
        <dbReference type="ARBA" id="ARBA00023180"/>
    </source>
</evidence>
<evidence type="ECO:0000313" key="6">
    <source>
        <dbReference type="EMBL" id="OLP83383.1"/>
    </source>
</evidence>
<comment type="caution">
    <text evidence="6">The sequence shown here is derived from an EMBL/GenBank/DDBJ whole genome shotgun (WGS) entry which is preliminary data.</text>
</comment>
<feature type="region of interest" description="Disordered" evidence="4">
    <location>
        <begin position="1"/>
        <end position="20"/>
    </location>
</feature>
<protein>
    <submittedName>
        <fullName evidence="6">Spondin-1</fullName>
    </submittedName>
</protein>
<feature type="region of interest" description="Disordered" evidence="4">
    <location>
        <begin position="621"/>
        <end position="644"/>
    </location>
</feature>
<feature type="domain" description="Spondin-like TSP1" evidence="5">
    <location>
        <begin position="253"/>
        <end position="306"/>
    </location>
</feature>
<dbReference type="Gene3D" id="2.20.100.10">
    <property type="entry name" value="Thrombospondin type-1 (TSP1) repeat"/>
    <property type="match status" value="7"/>
</dbReference>
<dbReference type="Pfam" id="PF00090">
    <property type="entry name" value="TSP_1"/>
    <property type="match status" value="4"/>
</dbReference>
<dbReference type="InterPro" id="IPR051418">
    <property type="entry name" value="Spondin/Thrombospondin_T1"/>
</dbReference>
<keyword evidence="2" id="KW-1015">Disulfide bond</keyword>